<feature type="domain" description="SHS2" evidence="8">
    <location>
        <begin position="8"/>
        <end position="194"/>
    </location>
</feature>
<dbReference type="SMART" id="SM00842">
    <property type="entry name" value="FtsA"/>
    <property type="match status" value="1"/>
</dbReference>
<reference evidence="9" key="1">
    <citation type="journal article" date="2020" name="mSystems">
        <title>Genome- and Community-Level Interaction Insights into Carbon Utilization and Element Cycling Functions of Hydrothermarchaeota in Hydrothermal Sediment.</title>
        <authorList>
            <person name="Zhou Z."/>
            <person name="Liu Y."/>
            <person name="Xu W."/>
            <person name="Pan J."/>
            <person name="Luo Z.H."/>
            <person name="Li M."/>
        </authorList>
    </citation>
    <scope>NUCLEOTIDE SEQUENCE [LARGE SCALE GENOMIC DNA]</scope>
    <source>
        <strain evidence="9">HyVt-233</strain>
    </source>
</reference>
<dbReference type="PROSITE" id="PS00329">
    <property type="entry name" value="HSP70_2"/>
    <property type="match status" value="1"/>
</dbReference>
<dbReference type="PANTHER" id="PTHR32432">
    <property type="entry name" value="CELL DIVISION PROTEIN FTSA-RELATED"/>
    <property type="match status" value="1"/>
</dbReference>
<comment type="caution">
    <text evidence="9">The sequence shown here is derived from an EMBL/GenBank/DDBJ whole genome shotgun (WGS) entry which is preliminary data.</text>
</comment>
<keyword evidence="5 6" id="KW-0131">Cell cycle</keyword>
<dbReference type="AlphaFoldDB" id="A0A7C0U3R7"/>
<accession>A0A7C0U3R7</accession>
<dbReference type="Pfam" id="PF02491">
    <property type="entry name" value="SHS2_FTSA"/>
    <property type="match status" value="1"/>
</dbReference>
<dbReference type="EMBL" id="DRBS01000314">
    <property type="protein sequence ID" value="HDD44883.1"/>
    <property type="molecule type" value="Genomic_DNA"/>
</dbReference>
<comment type="function">
    <text evidence="6 7">Cell division protein that is involved in the assembly of the Z ring. May serve as a membrane anchor for the Z ring.</text>
</comment>
<comment type="subunit">
    <text evidence="6">Self-interacts. Interacts with FtsZ.</text>
</comment>
<proteinExistence type="inferred from homology"/>
<evidence type="ECO:0000313" key="9">
    <source>
        <dbReference type="EMBL" id="HDD44883.1"/>
    </source>
</evidence>
<dbReference type="Pfam" id="PF14450">
    <property type="entry name" value="FtsA"/>
    <property type="match status" value="2"/>
</dbReference>
<dbReference type="InterPro" id="IPR003494">
    <property type="entry name" value="SHS2_FtsA"/>
</dbReference>
<dbReference type="Proteomes" id="UP000886289">
    <property type="component" value="Unassembled WGS sequence"/>
</dbReference>
<comment type="similarity">
    <text evidence="6 7">Belongs to the FtsA/MreB family.</text>
</comment>
<dbReference type="Gene3D" id="3.30.1490.110">
    <property type="match status" value="1"/>
</dbReference>
<dbReference type="GO" id="GO:0009898">
    <property type="term" value="C:cytoplasmic side of plasma membrane"/>
    <property type="evidence" value="ECO:0007669"/>
    <property type="project" value="UniProtKB-UniRule"/>
</dbReference>
<dbReference type="PANTHER" id="PTHR32432:SF4">
    <property type="entry name" value="CELL DIVISION PROTEIN FTSA"/>
    <property type="match status" value="1"/>
</dbReference>
<dbReference type="InterPro" id="IPR050696">
    <property type="entry name" value="FtsA/MreB"/>
</dbReference>
<comment type="similarity">
    <text evidence="1">Belongs to the heat shock protein 70 family.</text>
</comment>
<protein>
    <recommendedName>
        <fullName evidence="6 7">Cell division protein FtsA</fullName>
    </recommendedName>
</protein>
<dbReference type="InterPro" id="IPR018181">
    <property type="entry name" value="Heat_shock_70_CS"/>
</dbReference>
<evidence type="ECO:0000256" key="5">
    <source>
        <dbReference type="ARBA" id="ARBA00023306"/>
    </source>
</evidence>
<keyword evidence="3 6" id="KW-0132">Cell division</keyword>
<dbReference type="CDD" id="cd24048">
    <property type="entry name" value="ASKHA_NBD_FtsA"/>
    <property type="match status" value="1"/>
</dbReference>
<dbReference type="GO" id="GO:0032153">
    <property type="term" value="C:cell division site"/>
    <property type="evidence" value="ECO:0007669"/>
    <property type="project" value="UniProtKB-UniRule"/>
</dbReference>
<evidence type="ECO:0000259" key="8">
    <source>
        <dbReference type="SMART" id="SM00842"/>
    </source>
</evidence>
<evidence type="ECO:0000256" key="3">
    <source>
        <dbReference type="ARBA" id="ARBA00022618"/>
    </source>
</evidence>
<dbReference type="InterPro" id="IPR043129">
    <property type="entry name" value="ATPase_NBD"/>
</dbReference>
<dbReference type="NCBIfam" id="TIGR01174">
    <property type="entry name" value="ftsA"/>
    <property type="match status" value="1"/>
</dbReference>
<dbReference type="FunFam" id="3.30.1490.110:FF:000001">
    <property type="entry name" value="Cell division protein FtsA"/>
    <property type="match status" value="1"/>
</dbReference>
<keyword evidence="2 6" id="KW-1003">Cell membrane</keyword>
<dbReference type="GO" id="GO:0043093">
    <property type="term" value="P:FtsZ-dependent cytokinesis"/>
    <property type="evidence" value="ECO:0007669"/>
    <property type="project" value="UniProtKB-UniRule"/>
</dbReference>
<dbReference type="Gene3D" id="3.30.420.40">
    <property type="match status" value="2"/>
</dbReference>
<evidence type="ECO:0000256" key="7">
    <source>
        <dbReference type="PIRNR" id="PIRNR003101"/>
    </source>
</evidence>
<dbReference type="SUPFAM" id="SSF53067">
    <property type="entry name" value="Actin-like ATPase domain"/>
    <property type="match status" value="2"/>
</dbReference>
<name>A0A7C0U3R7_DESA2</name>
<dbReference type="HAMAP" id="MF_02033">
    <property type="entry name" value="FtsA"/>
    <property type="match status" value="1"/>
</dbReference>
<comment type="subcellular location">
    <subcellularLocation>
        <location evidence="6">Cell membrane</location>
        <topology evidence="6">Peripheral membrane protein</topology>
        <orientation evidence="6">Cytoplasmic side</orientation>
    </subcellularLocation>
    <text evidence="6">Localizes to the Z ring in an FtsZ-dependent manner. Targeted to the membrane through a conserved C-terminal amphipathic helix.</text>
</comment>
<evidence type="ECO:0000256" key="1">
    <source>
        <dbReference type="ARBA" id="ARBA00007381"/>
    </source>
</evidence>
<evidence type="ECO:0000256" key="2">
    <source>
        <dbReference type="ARBA" id="ARBA00022475"/>
    </source>
</evidence>
<sequence>MARKGDLIVGLDIGTTKVCAVVAEPTQEGTLDIIGVGCHPSHGLRKGMVVNIEETINSIKKAVEEAEMMAGCEIRSVYTGIAGSHIQGFNNQGVIALKHREITAKDIERVIETAKMVSLPPERQIIHVLPQEFIVDDQGGIKDPRGMAGTRLEVKVHIITASVTAVQNLVRCIQKAGLDVIELVLQPLAASESVLTEEEKILGVALVDLGGGTTDITIFGNDSLKYSTILAVGGTNITNDIAFGLRTPPSEAEKIKLKYGIATTSLLENDEEIEIPSLGDKKPRHVSRSVLAQIIEPRVEEILCLVEQELIRSQTKDILGSGVVLTGGSSLLPGLVELAEQIFNLPARIGYPREVGGLFDVIRNPIYATAVGLAKYGFKAQVEEGYRGWKKQTIWQRFFKNLKRWFKDAFF</sequence>
<evidence type="ECO:0000256" key="4">
    <source>
        <dbReference type="ARBA" id="ARBA00023136"/>
    </source>
</evidence>
<dbReference type="PIRSF" id="PIRSF003101">
    <property type="entry name" value="FtsA"/>
    <property type="match status" value="1"/>
</dbReference>
<evidence type="ECO:0000256" key="6">
    <source>
        <dbReference type="HAMAP-Rule" id="MF_02033"/>
    </source>
</evidence>
<gene>
    <name evidence="6 9" type="primary">ftsA</name>
    <name evidence="9" type="ORF">ENG63_08510</name>
</gene>
<keyword evidence="4 6" id="KW-0472">Membrane</keyword>
<organism evidence="9">
    <name type="scientific">Desulfofervidus auxilii</name>
    <dbReference type="NCBI Taxonomy" id="1621989"/>
    <lineage>
        <taxon>Bacteria</taxon>
        <taxon>Pseudomonadati</taxon>
        <taxon>Thermodesulfobacteriota</taxon>
        <taxon>Candidatus Desulfofervidia</taxon>
        <taxon>Candidatus Desulfofervidales</taxon>
        <taxon>Candidatus Desulfofervidaceae</taxon>
        <taxon>Candidatus Desulfofervidus</taxon>
    </lineage>
</organism>
<dbReference type="InterPro" id="IPR020823">
    <property type="entry name" value="Cell_div_FtsA"/>
</dbReference>